<keyword evidence="12" id="KW-1185">Reference proteome</keyword>
<evidence type="ECO:0000256" key="5">
    <source>
        <dbReference type="ARBA" id="ARBA00022927"/>
    </source>
</evidence>
<feature type="non-terminal residue" evidence="11">
    <location>
        <position position="1"/>
    </location>
</feature>
<reference evidence="11 12" key="1">
    <citation type="journal article" date="2023" name="Commun. Biol.">
        <title>Genome analysis of Parmales, the sister group of diatoms, reveals the evolutionary specialization of diatoms from phago-mixotrophs to photoautotrophs.</title>
        <authorList>
            <person name="Ban H."/>
            <person name="Sato S."/>
            <person name="Yoshikawa S."/>
            <person name="Yamada K."/>
            <person name="Nakamura Y."/>
            <person name="Ichinomiya M."/>
            <person name="Sato N."/>
            <person name="Blanc-Mathieu R."/>
            <person name="Endo H."/>
            <person name="Kuwata A."/>
            <person name="Ogata H."/>
        </authorList>
    </citation>
    <scope>NUCLEOTIDE SEQUENCE [LARGE SCALE GENOMIC DNA]</scope>
</reference>
<keyword evidence="2 9" id="KW-0813">Transport</keyword>
<feature type="region of interest" description="Disordered" evidence="10">
    <location>
        <begin position="1"/>
        <end position="88"/>
    </location>
</feature>
<evidence type="ECO:0000256" key="2">
    <source>
        <dbReference type="ARBA" id="ARBA00022448"/>
    </source>
</evidence>
<evidence type="ECO:0000256" key="6">
    <source>
        <dbReference type="ARBA" id="ARBA00022989"/>
    </source>
</evidence>
<evidence type="ECO:0000256" key="7">
    <source>
        <dbReference type="ARBA" id="ARBA00023034"/>
    </source>
</evidence>
<protein>
    <recommendedName>
        <fullName evidence="9">Protein YIF1</fullName>
    </recommendedName>
</protein>
<comment type="caution">
    <text evidence="11">The sequence shown here is derived from an EMBL/GenBank/DDBJ whole genome shotgun (WGS) entry which is preliminary data.</text>
</comment>
<feature type="transmembrane region" description="Helical" evidence="9">
    <location>
        <begin position="273"/>
        <end position="292"/>
    </location>
</feature>
<comment type="function">
    <text evidence="9">Has a role in transport between endoplasmic reticulum and Golgi.</text>
</comment>
<gene>
    <name evidence="11" type="ORF">TeGR_g7522</name>
</gene>
<keyword evidence="3 9" id="KW-0812">Transmembrane</keyword>
<dbReference type="PANTHER" id="PTHR14083">
    <property type="entry name" value="YIP1 INTERACTING FACTOR HOMOLOG YIF1 PROTEIN"/>
    <property type="match status" value="1"/>
</dbReference>
<evidence type="ECO:0000256" key="9">
    <source>
        <dbReference type="RuleBase" id="RU368073"/>
    </source>
</evidence>
<comment type="similarity">
    <text evidence="1 9">Belongs to the YIF1 family.</text>
</comment>
<organism evidence="11 12">
    <name type="scientific">Tetraparma gracilis</name>
    <dbReference type="NCBI Taxonomy" id="2962635"/>
    <lineage>
        <taxon>Eukaryota</taxon>
        <taxon>Sar</taxon>
        <taxon>Stramenopiles</taxon>
        <taxon>Ochrophyta</taxon>
        <taxon>Bolidophyceae</taxon>
        <taxon>Parmales</taxon>
        <taxon>Triparmaceae</taxon>
        <taxon>Tetraparma</taxon>
    </lineage>
</organism>
<evidence type="ECO:0000256" key="8">
    <source>
        <dbReference type="ARBA" id="ARBA00023136"/>
    </source>
</evidence>
<keyword evidence="8 9" id="KW-0472">Membrane</keyword>
<feature type="compositionally biased region" description="Low complexity" evidence="10">
    <location>
        <begin position="28"/>
        <end position="88"/>
    </location>
</feature>
<keyword evidence="6 9" id="KW-1133">Transmembrane helix</keyword>
<accession>A0ABQ6MNJ0</accession>
<evidence type="ECO:0000313" key="12">
    <source>
        <dbReference type="Proteomes" id="UP001165060"/>
    </source>
</evidence>
<dbReference type="EMBL" id="BRYB01001586">
    <property type="protein sequence ID" value="GMI29071.1"/>
    <property type="molecule type" value="Genomic_DNA"/>
</dbReference>
<comment type="caution">
    <text evidence="9">Lacks conserved residue(s) required for the propagation of feature annotation.</text>
</comment>
<evidence type="ECO:0000313" key="11">
    <source>
        <dbReference type="EMBL" id="GMI29071.1"/>
    </source>
</evidence>
<evidence type="ECO:0000256" key="10">
    <source>
        <dbReference type="SAM" id="MobiDB-lite"/>
    </source>
</evidence>
<dbReference type="InterPro" id="IPR005578">
    <property type="entry name" value="Yif1_fam"/>
</dbReference>
<name>A0ABQ6MNJ0_9STRA</name>
<dbReference type="Pfam" id="PF03878">
    <property type="entry name" value="YIF1"/>
    <property type="match status" value="1"/>
</dbReference>
<keyword evidence="5 9" id="KW-0653">Protein transport</keyword>
<comment type="subcellular location">
    <subcellularLocation>
        <location evidence="9">Endoplasmic reticulum membrane</location>
        <topology evidence="9">Multi-pass membrane protein</topology>
    </subcellularLocation>
    <subcellularLocation>
        <location evidence="9">Golgi apparatus membrane</location>
        <topology evidence="9">Multi-pass membrane protein</topology>
    </subcellularLocation>
</comment>
<feature type="transmembrane region" description="Helical" evidence="9">
    <location>
        <begin position="312"/>
        <end position="329"/>
    </location>
</feature>
<proteinExistence type="inferred from homology"/>
<feature type="compositionally biased region" description="Polar residues" evidence="10">
    <location>
        <begin position="8"/>
        <end position="25"/>
    </location>
</feature>
<keyword evidence="7 9" id="KW-0333">Golgi apparatus</keyword>
<keyword evidence="4 9" id="KW-0256">Endoplasmic reticulum</keyword>
<evidence type="ECO:0000256" key="4">
    <source>
        <dbReference type="ARBA" id="ARBA00022824"/>
    </source>
</evidence>
<evidence type="ECO:0000256" key="3">
    <source>
        <dbReference type="ARBA" id="ARBA00022692"/>
    </source>
</evidence>
<dbReference type="Proteomes" id="UP001165060">
    <property type="component" value="Unassembled WGS sequence"/>
</dbReference>
<sequence>PPPPPMSQFYNPATGSPNPSGSSFHQRPAAPTYGAPAPPAFAGHEQQQQPPQQQQQPPQQRQGGYAQQPAYGAPAAPAAPQQPGFVGGASWQSAAASAMLGGGGNPEAMLDAGAAAGAALAASAMGRFAPGAAELEGSLKSYFDVTSEYVAAKVRRVLFPFLQRDWKRLQAGEGWAGPSADANAPDLYIPAMSLVSYVLLSSLLLGGAGEFSPEVIPDLLFFAAVTQAMEIAMIRAGYYVMAAPVGWLDLGAYTGYKYLGLCINMLAGLVGGYWVYNLFLLYTGSAILFFTLKTFANNIPRNTAADGPKREFVVLAFAGSQLATMWFLGNTKHLS</sequence>
<dbReference type="PANTHER" id="PTHR14083:SF0">
    <property type="entry name" value="YIP1D-INTERACTING FACTOR 1, ISOFORM C"/>
    <property type="match status" value="1"/>
</dbReference>
<evidence type="ECO:0000256" key="1">
    <source>
        <dbReference type="ARBA" id="ARBA00009727"/>
    </source>
</evidence>